<dbReference type="AlphaFoldDB" id="A0A1E7QLC1"/>
<comment type="subcellular location">
    <subcellularLocation>
        <location evidence="1">Membrane</location>
        <topology evidence="1">Multi-pass membrane protein</topology>
    </subcellularLocation>
</comment>
<dbReference type="GO" id="GO:0016020">
    <property type="term" value="C:membrane"/>
    <property type="evidence" value="ECO:0007669"/>
    <property type="project" value="UniProtKB-SubCell"/>
</dbReference>
<feature type="transmembrane region" description="Helical" evidence="5">
    <location>
        <begin position="21"/>
        <end position="41"/>
    </location>
</feature>
<accession>A0A1E7QLC1</accession>
<organism evidence="7 8">
    <name type="scientific">Wolbachia pipientis</name>
    <dbReference type="NCBI Taxonomy" id="955"/>
    <lineage>
        <taxon>Bacteria</taxon>
        <taxon>Pseudomonadati</taxon>
        <taxon>Pseudomonadota</taxon>
        <taxon>Alphaproteobacteria</taxon>
        <taxon>Rickettsiales</taxon>
        <taxon>Anaplasmataceae</taxon>
        <taxon>Wolbachieae</taxon>
        <taxon>Wolbachia</taxon>
    </lineage>
</organism>
<comment type="caution">
    <text evidence="7">The sequence shown here is derived from an EMBL/GenBank/DDBJ whole genome shotgun (WGS) entry which is preliminary data.</text>
</comment>
<evidence type="ECO:0000313" key="7">
    <source>
        <dbReference type="EMBL" id="OEY87136.1"/>
    </source>
</evidence>
<dbReference type="InterPro" id="IPR010432">
    <property type="entry name" value="RDD"/>
</dbReference>
<feature type="domain" description="RDD" evidence="6">
    <location>
        <begin position="8"/>
        <end position="90"/>
    </location>
</feature>
<protein>
    <recommendedName>
        <fullName evidence="6">RDD domain-containing protein</fullName>
    </recommendedName>
</protein>
<name>A0A1E7QLC1_WOLPI</name>
<evidence type="ECO:0000256" key="3">
    <source>
        <dbReference type="ARBA" id="ARBA00022989"/>
    </source>
</evidence>
<evidence type="ECO:0000256" key="2">
    <source>
        <dbReference type="ARBA" id="ARBA00022692"/>
    </source>
</evidence>
<reference evidence="7 8" key="1">
    <citation type="submission" date="2016-09" db="EMBL/GenBank/DDBJ databases">
        <title>Genomic evidence for plant-parasitic nematodes as the earliest Wolbachia hosts.</title>
        <authorList>
            <person name="Brown A.M."/>
            <person name="Wasala S.K."/>
            <person name="Howe D.K."/>
            <person name="Peetz A.B."/>
            <person name="Zasada I.A."/>
            <person name="Denver D.R."/>
        </authorList>
    </citation>
    <scope>NUCLEOTIDE SEQUENCE [LARGE SCALE GENOMIC DNA]</scope>
    <source>
        <strain evidence="8">wPpe</strain>
    </source>
</reference>
<dbReference type="EMBL" id="MJMG01000001">
    <property type="protein sequence ID" value="OEY87136.1"/>
    <property type="molecule type" value="Genomic_DNA"/>
</dbReference>
<evidence type="ECO:0000256" key="5">
    <source>
        <dbReference type="SAM" id="Phobius"/>
    </source>
</evidence>
<evidence type="ECO:0000259" key="6">
    <source>
        <dbReference type="Pfam" id="PF06271"/>
    </source>
</evidence>
<evidence type="ECO:0000256" key="1">
    <source>
        <dbReference type="ARBA" id="ARBA00004141"/>
    </source>
</evidence>
<gene>
    <name evidence="7" type="ORF">BIY23_01490</name>
</gene>
<keyword evidence="3 5" id="KW-1133">Transmembrane helix</keyword>
<keyword evidence="2 5" id="KW-0812">Transmembrane</keyword>
<feature type="transmembrane region" description="Helical" evidence="5">
    <location>
        <begin position="53"/>
        <end position="81"/>
    </location>
</feature>
<keyword evidence="4 5" id="KW-0472">Membrane</keyword>
<evidence type="ECO:0000256" key="4">
    <source>
        <dbReference type="ARBA" id="ARBA00023136"/>
    </source>
</evidence>
<evidence type="ECO:0000313" key="8">
    <source>
        <dbReference type="Proteomes" id="UP000175679"/>
    </source>
</evidence>
<dbReference type="Proteomes" id="UP000175679">
    <property type="component" value="Unassembled WGS sequence"/>
</dbReference>
<proteinExistence type="predicted"/>
<dbReference type="Pfam" id="PF06271">
    <property type="entry name" value="RDD"/>
    <property type="match status" value="1"/>
</dbReference>
<keyword evidence="8" id="KW-1185">Reference proteome</keyword>
<sequence length="90" mass="10235">MEESVQIASLPRRLLAYLVDWLIILLVSFLLAGLLALLLFLTKQENFTQFQQIFIIPTVAPLIVALLLHRVTWCIYCTYFLSLPSQATPG</sequence>